<name>A0A1Z5JRP4_FISSO</name>
<dbReference type="InParanoid" id="A0A1Z5JRP4"/>
<dbReference type="SUPFAM" id="SSF49348">
    <property type="entry name" value="Clathrin adaptor appendage domain"/>
    <property type="match status" value="1"/>
</dbReference>
<dbReference type="OrthoDB" id="5325112at2759"/>
<dbReference type="InterPro" id="IPR013041">
    <property type="entry name" value="Clathrin_app_Ig-like_sf"/>
</dbReference>
<evidence type="ECO:0000256" key="1">
    <source>
        <dbReference type="SAM" id="MobiDB-lite"/>
    </source>
</evidence>
<dbReference type="GO" id="GO:0030126">
    <property type="term" value="C:COPI vesicle coat"/>
    <property type="evidence" value="ECO:0007669"/>
    <property type="project" value="InterPro"/>
</dbReference>
<sequence length="1247" mass="134626">MSIESIVDLRADASPRSLSVFAAAETQASLRSTNPFDVSKGPPGKGSVVAFVFGTDKGSIHYRTYAAPGPSSNQGGLSAQLNLTTSLTTPPSNRISSPLGANSSSQRSTNLPRAYYPVDLGSLGGPVVSCIKLGVSQSNSTYFLLLVDDNRGTSATQPGAYSAVIVALTAGNFHIVVPSGNLPRISCATFHSMTGLVYGAGRSIQVLRPETWEEEVKRGSRYAASRSKRLVFGNNILPAPGVRTGQDAMELTANGKVVIAVVGNTFHAIVGQEADERQQTGTEAASENIKLISFSQSSQVHPVIALDLRDESLDADWSSLFLASGRECAVVDLNYGPPSAPTLSASKPRNGVVTLASPIRAAAACWPWIVVLTNDGLVSVRPPSCLSVTLRTVEVGQRPNDFFVLRTLRNESGAPWIAALAYSGESKILQCQPDTAQDLADRLMRHAIDAFGANGFPRVEVAESVGASVTAASYVGPEPSQQARMLLKQYLEALLGMTDFEGNPNSGWPSELGTGKLRQGSSGSKKEKVSFSGRGYRPTMLSAESPGHLIAATALLCLVCSKISPPNPAVANRAAKSCADELGVVFHERGDLSESASQVCVLVADKILREAFANFSLLSGSASPSPLQHSNRWSNSTNNSTFIEATVWLLRSAGKHEQAIDVAYTRLLQQGEQVQAEEESSSVGGKGTWSHIKYESYTATHLSDLWCSGKSEGCDLVLRSPATLRLLENNPRLGLSVFTATHPHYEDQWRKVAAKDDPLVNADYVYDVLKLLKSVNPTLPYDQERSDNFSDSTLPLGSGRALAVAFLESAIGIYSGRPSERHDLESGAVDSKASERIANFHDELSFLLLEGVIAEKSEDGAQARDTRLGEVYRKKLQKLLKSPLARIRSDRFLATLPPSFLQEKALVLGRVGRHEDALRILYHELDSLELALEYCDDRFEQQRALRDRRYQQQQQQLSTGMDQSFDISTLISGEDNAYLPLVRVALESKDQERGIRAAIQILALRRNAIDRAAALRLLPLGIPVSAVARPFLIPALVDSESQERRLAVVAALMRARYSRLKEELTVAQLRSQASLHVVPQLRSLNLGEPLYSSKAVRARTNAAASATMPDVMIIKHFFPRNVVIQAKVTNNTGGDSSDYRLSTHGRVGRTFTEIAFVVAESSEEAIQPLFIVPIKVLPQKLSGSAWCVLEAAPARMDGAVAQLTCELRYTVQSVESAGLVGSPGVGVGGRTFVEELQDLEVHAAHFS</sequence>
<dbReference type="Proteomes" id="UP000198406">
    <property type="component" value="Unassembled WGS sequence"/>
</dbReference>
<keyword evidence="4" id="KW-1185">Reference proteome</keyword>
<dbReference type="Pfam" id="PF08752">
    <property type="entry name" value="COP-gamma_platf"/>
    <property type="match status" value="1"/>
</dbReference>
<dbReference type="GO" id="GO:0006886">
    <property type="term" value="P:intracellular protein transport"/>
    <property type="evidence" value="ECO:0007669"/>
    <property type="project" value="InterPro"/>
</dbReference>
<dbReference type="EMBL" id="BDSP01000108">
    <property type="protein sequence ID" value="GAX16629.1"/>
    <property type="molecule type" value="Genomic_DNA"/>
</dbReference>
<feature type="domain" description="Coatomer gamma subunit appendage Ig-like subdomain" evidence="2">
    <location>
        <begin position="1073"/>
        <end position="1215"/>
    </location>
</feature>
<dbReference type="GO" id="GO:0006914">
    <property type="term" value="P:autophagy"/>
    <property type="evidence" value="ECO:0007669"/>
    <property type="project" value="TreeGrafter"/>
</dbReference>
<accession>A0A1Z5JRP4</accession>
<feature type="region of interest" description="Disordered" evidence="1">
    <location>
        <begin position="505"/>
        <end position="531"/>
    </location>
</feature>
<evidence type="ECO:0000313" key="3">
    <source>
        <dbReference type="EMBL" id="GAX16629.1"/>
    </source>
</evidence>
<dbReference type="InterPro" id="IPR032914">
    <property type="entry name" value="Vam6/VPS39/TRAP1"/>
</dbReference>
<evidence type="ECO:0000259" key="2">
    <source>
        <dbReference type="Pfam" id="PF08752"/>
    </source>
</evidence>
<dbReference type="GO" id="GO:0034058">
    <property type="term" value="P:endosomal vesicle fusion"/>
    <property type="evidence" value="ECO:0007669"/>
    <property type="project" value="TreeGrafter"/>
</dbReference>
<gene>
    <name evidence="3" type="ORF">FisN_23Lh242</name>
</gene>
<dbReference type="PANTHER" id="PTHR12894">
    <property type="entry name" value="CNH DOMAIN CONTAINING"/>
    <property type="match status" value="1"/>
</dbReference>
<feature type="compositionally biased region" description="Polar residues" evidence="1">
    <location>
        <begin position="94"/>
        <end position="108"/>
    </location>
</feature>
<dbReference type="InterPro" id="IPR013040">
    <property type="entry name" value="Coatomer_gsu_app_Ig-like_dom"/>
</dbReference>
<proteinExistence type="predicted"/>
<dbReference type="Gene3D" id="2.60.40.1480">
    <property type="entry name" value="Coatomer, gamma subunit, appendage domain"/>
    <property type="match status" value="1"/>
</dbReference>
<organism evidence="3 4">
    <name type="scientific">Fistulifera solaris</name>
    <name type="common">Oleaginous diatom</name>
    <dbReference type="NCBI Taxonomy" id="1519565"/>
    <lineage>
        <taxon>Eukaryota</taxon>
        <taxon>Sar</taxon>
        <taxon>Stramenopiles</taxon>
        <taxon>Ochrophyta</taxon>
        <taxon>Bacillariophyta</taxon>
        <taxon>Bacillariophyceae</taxon>
        <taxon>Bacillariophycidae</taxon>
        <taxon>Naviculales</taxon>
        <taxon>Naviculaceae</taxon>
        <taxon>Fistulifera</taxon>
    </lineage>
</organism>
<reference evidence="3 4" key="1">
    <citation type="journal article" date="2015" name="Plant Cell">
        <title>Oil accumulation by the oleaginous diatom Fistulifera solaris as revealed by the genome and transcriptome.</title>
        <authorList>
            <person name="Tanaka T."/>
            <person name="Maeda Y."/>
            <person name="Veluchamy A."/>
            <person name="Tanaka M."/>
            <person name="Abida H."/>
            <person name="Marechal E."/>
            <person name="Bowler C."/>
            <person name="Muto M."/>
            <person name="Sunaga Y."/>
            <person name="Tanaka M."/>
            <person name="Yoshino T."/>
            <person name="Taniguchi T."/>
            <person name="Fukuda Y."/>
            <person name="Nemoto M."/>
            <person name="Matsumoto M."/>
            <person name="Wong P.S."/>
            <person name="Aburatani S."/>
            <person name="Fujibuchi W."/>
        </authorList>
    </citation>
    <scope>NUCLEOTIDE SEQUENCE [LARGE SCALE GENOMIC DNA]</scope>
    <source>
        <strain evidence="3 4">JPCC DA0580</strain>
    </source>
</reference>
<evidence type="ECO:0000313" key="4">
    <source>
        <dbReference type="Proteomes" id="UP000198406"/>
    </source>
</evidence>
<feature type="region of interest" description="Disordered" evidence="1">
    <location>
        <begin position="87"/>
        <end position="108"/>
    </location>
</feature>
<dbReference type="GO" id="GO:0005198">
    <property type="term" value="F:structural molecule activity"/>
    <property type="evidence" value="ECO:0007669"/>
    <property type="project" value="InterPro"/>
</dbReference>
<dbReference type="InterPro" id="IPR037067">
    <property type="entry name" value="Coatomer_gsu_app_sf"/>
</dbReference>
<dbReference type="AlphaFoldDB" id="A0A1Z5JRP4"/>
<comment type="caution">
    <text evidence="3">The sequence shown here is derived from an EMBL/GenBank/DDBJ whole genome shotgun (WGS) entry which is preliminary data.</text>
</comment>
<dbReference type="PANTHER" id="PTHR12894:SF27">
    <property type="entry name" value="TRANSFORMING GROWTH FACTOR-BETA RECEPTOR-ASSOCIATED PROTEIN 1"/>
    <property type="match status" value="1"/>
</dbReference>
<protein>
    <recommendedName>
        <fullName evidence="2">Coatomer gamma subunit appendage Ig-like subdomain domain-containing protein</fullName>
    </recommendedName>
</protein>